<protein>
    <recommendedName>
        <fullName evidence="7">Peptidase S8/S53 domain-containing protein</fullName>
    </recommendedName>
</protein>
<dbReference type="AlphaFoldDB" id="A0A1V8SG28"/>
<comment type="caution">
    <text evidence="8">The sequence shown here is derived from an EMBL/GenBank/DDBJ whole genome shotgun (WGS) entry which is preliminary data.</text>
</comment>
<dbReference type="Gene3D" id="3.40.50.200">
    <property type="entry name" value="Peptidase S8/S53 domain"/>
    <property type="match status" value="1"/>
</dbReference>
<evidence type="ECO:0000256" key="6">
    <source>
        <dbReference type="SAM" id="SignalP"/>
    </source>
</evidence>
<dbReference type="InParanoid" id="A0A1V8SG28"/>
<proteinExistence type="inferred from homology"/>
<dbReference type="InterPro" id="IPR023827">
    <property type="entry name" value="Peptidase_S8_Asp-AS"/>
</dbReference>
<feature type="active site" description="Charge relay system" evidence="5">
    <location>
        <position position="167"/>
    </location>
</feature>
<dbReference type="GO" id="GO:0004252">
    <property type="term" value="F:serine-type endopeptidase activity"/>
    <property type="evidence" value="ECO:0007669"/>
    <property type="project" value="UniProtKB-UniRule"/>
</dbReference>
<evidence type="ECO:0000256" key="5">
    <source>
        <dbReference type="PROSITE-ProRule" id="PRU01240"/>
    </source>
</evidence>
<keyword evidence="3 5" id="KW-0378">Hydrolase</keyword>
<keyword evidence="9" id="KW-1185">Reference proteome</keyword>
<evidence type="ECO:0000256" key="1">
    <source>
        <dbReference type="ARBA" id="ARBA00011073"/>
    </source>
</evidence>
<dbReference type="PROSITE" id="PS51892">
    <property type="entry name" value="SUBTILASE"/>
    <property type="match status" value="1"/>
</dbReference>
<evidence type="ECO:0000256" key="4">
    <source>
        <dbReference type="ARBA" id="ARBA00022825"/>
    </source>
</evidence>
<keyword evidence="2 5" id="KW-0645">Protease</keyword>
<gene>
    <name evidence="8" type="ORF">B0A48_16234</name>
</gene>
<evidence type="ECO:0000313" key="8">
    <source>
        <dbReference type="EMBL" id="OQN97930.1"/>
    </source>
</evidence>
<dbReference type="PANTHER" id="PTHR43806">
    <property type="entry name" value="PEPTIDASE S8"/>
    <property type="match status" value="1"/>
</dbReference>
<reference evidence="9" key="1">
    <citation type="submission" date="2017-03" db="EMBL/GenBank/DDBJ databases">
        <title>Genomes of endolithic fungi from Antarctica.</title>
        <authorList>
            <person name="Coleine C."/>
            <person name="Masonjones S."/>
            <person name="Stajich J.E."/>
        </authorList>
    </citation>
    <scope>NUCLEOTIDE SEQUENCE [LARGE SCALE GENOMIC DNA]</scope>
    <source>
        <strain evidence="9">CCFEE 5527</strain>
    </source>
</reference>
<dbReference type="PANTHER" id="PTHR43806:SF66">
    <property type="entry name" value="SERIN ENDOPEPTIDASE"/>
    <property type="match status" value="1"/>
</dbReference>
<dbReference type="SUPFAM" id="SSF52743">
    <property type="entry name" value="Subtilisin-like"/>
    <property type="match status" value="1"/>
</dbReference>
<feature type="active site" description="Charge relay system" evidence="5">
    <location>
        <position position="130"/>
    </location>
</feature>
<evidence type="ECO:0000256" key="2">
    <source>
        <dbReference type="ARBA" id="ARBA00022670"/>
    </source>
</evidence>
<feature type="signal peptide" evidence="6">
    <location>
        <begin position="1"/>
        <end position="18"/>
    </location>
</feature>
<organism evidence="8 9">
    <name type="scientific">Cryoendolithus antarcticus</name>
    <dbReference type="NCBI Taxonomy" id="1507870"/>
    <lineage>
        <taxon>Eukaryota</taxon>
        <taxon>Fungi</taxon>
        <taxon>Dikarya</taxon>
        <taxon>Ascomycota</taxon>
        <taxon>Pezizomycotina</taxon>
        <taxon>Dothideomycetes</taxon>
        <taxon>Dothideomycetidae</taxon>
        <taxon>Cladosporiales</taxon>
        <taxon>Cladosporiaceae</taxon>
        <taxon>Cryoendolithus</taxon>
    </lineage>
</organism>
<dbReference type="STRING" id="1507870.A0A1V8SG28"/>
<comment type="similarity">
    <text evidence="1 5">Belongs to the peptidase S8 family.</text>
</comment>
<evidence type="ECO:0000256" key="3">
    <source>
        <dbReference type="ARBA" id="ARBA00022801"/>
    </source>
</evidence>
<dbReference type="EMBL" id="NAJO01000049">
    <property type="protein sequence ID" value="OQN97930.1"/>
    <property type="molecule type" value="Genomic_DNA"/>
</dbReference>
<dbReference type="Pfam" id="PF00082">
    <property type="entry name" value="Peptidase_S8"/>
    <property type="match status" value="1"/>
</dbReference>
<keyword evidence="4 5" id="KW-0720">Serine protease</keyword>
<evidence type="ECO:0000313" key="9">
    <source>
        <dbReference type="Proteomes" id="UP000192596"/>
    </source>
</evidence>
<feature type="chain" id="PRO_5013388662" description="Peptidase S8/S53 domain-containing protein" evidence="6">
    <location>
        <begin position="19"/>
        <end position="531"/>
    </location>
</feature>
<keyword evidence="6" id="KW-0732">Signal</keyword>
<dbReference type="GO" id="GO:0006508">
    <property type="term" value="P:proteolysis"/>
    <property type="evidence" value="ECO:0007669"/>
    <property type="project" value="UniProtKB-KW"/>
</dbReference>
<dbReference type="InterPro" id="IPR015500">
    <property type="entry name" value="Peptidase_S8_subtilisin-rel"/>
</dbReference>
<feature type="domain" description="Peptidase S8/S53" evidence="7">
    <location>
        <begin position="121"/>
        <end position="371"/>
    </location>
</feature>
<accession>A0A1V8SG28</accession>
<feature type="active site" description="Charge relay system" evidence="5">
    <location>
        <position position="330"/>
    </location>
</feature>
<evidence type="ECO:0000259" key="7">
    <source>
        <dbReference type="Pfam" id="PF00082"/>
    </source>
</evidence>
<dbReference type="PRINTS" id="PR00723">
    <property type="entry name" value="SUBTILISIN"/>
</dbReference>
<dbReference type="InterPro" id="IPR036852">
    <property type="entry name" value="Peptidase_S8/S53_dom_sf"/>
</dbReference>
<dbReference type="Proteomes" id="UP000192596">
    <property type="component" value="Unassembled WGS sequence"/>
</dbReference>
<dbReference type="InterPro" id="IPR000209">
    <property type="entry name" value="Peptidase_S8/S53_dom"/>
</dbReference>
<sequence length="531" mass="56364">MPATWISAISLLALRCTSTPLVTRVVAYPTGALAHQHLPAAYTAGANYTAVYNNAVVSGAIVSAPTIHRAQDVDSPFVTNVPATTIRRRAVDQDVGWGLAYLSEEKRDPPAMNYEYLADSGKGVDVYIIDSGVSKIDPIKDLITDEMDFTGPGTDGKKTGLDDKKNHGTTVAAFVGSAKYGAAKKPNLINCQVMGENGDPSTDAVIAAMKWIIDRNEDRKAKADYRGAIINISFEINQNAEFEALIGKAIGRKITVIASAGNKDEDAAGVFPCSYDDVICVGSMDKDYRRAKFENGGSRYGKALTLFAPGLALTGYDNKGIVHNDLEGSSFATPFVTGIAAIYYGREGSTMTPARVKKLLIDNAEMDELWNVKDSPNALANSGYKKAKDGKPYKGAPSSALNIDPLLSAIGALGSLAATPTTLATSTSPLSPTTTITPPPTESCHTQYKLVLDTFDIWGSNWDASKLGDNGAGLHGQLSGCAEVTKWKFETASDPWQFHASGQITIWQQTCIEHAMVSAGAPEGSQCSGTG</sequence>
<name>A0A1V8SG28_9PEZI</name>
<dbReference type="InterPro" id="IPR050131">
    <property type="entry name" value="Peptidase_S8_subtilisin-like"/>
</dbReference>
<dbReference type="PROSITE" id="PS00136">
    <property type="entry name" value="SUBTILASE_ASP"/>
    <property type="match status" value="1"/>
</dbReference>
<dbReference type="OrthoDB" id="206201at2759"/>